<comment type="caution">
    <text evidence="1">The sequence shown here is derived from an EMBL/GenBank/DDBJ whole genome shotgun (WGS) entry which is preliminary data.</text>
</comment>
<keyword evidence="2" id="KW-1185">Reference proteome</keyword>
<gene>
    <name evidence="1" type="ORF">EHQ53_14140</name>
</gene>
<accession>A0ABY2M9P3</accession>
<sequence length="77" mass="8745">MKFELGQKVIHAADKQASFTRVGMILSRGLLEDSQGRRDHFYCVSWSSNFAHQLSPAIERTYAIEAELQAYVENPLS</sequence>
<dbReference type="EMBL" id="RQGC01000009">
    <property type="protein sequence ID" value="TGL39658.1"/>
    <property type="molecule type" value="Genomic_DNA"/>
</dbReference>
<dbReference type="Proteomes" id="UP000297273">
    <property type="component" value="Unassembled WGS sequence"/>
</dbReference>
<protein>
    <submittedName>
        <fullName evidence="1">Uncharacterized protein</fullName>
    </submittedName>
</protein>
<evidence type="ECO:0000313" key="2">
    <source>
        <dbReference type="Proteomes" id="UP000297273"/>
    </source>
</evidence>
<organism evidence="1 2">
    <name type="scientific">Leptospira langatensis</name>
    <dbReference type="NCBI Taxonomy" id="2484983"/>
    <lineage>
        <taxon>Bacteria</taxon>
        <taxon>Pseudomonadati</taxon>
        <taxon>Spirochaetota</taxon>
        <taxon>Spirochaetia</taxon>
        <taxon>Leptospirales</taxon>
        <taxon>Leptospiraceae</taxon>
        <taxon>Leptospira</taxon>
    </lineage>
</organism>
<evidence type="ECO:0000313" key="1">
    <source>
        <dbReference type="EMBL" id="TGL39658.1"/>
    </source>
</evidence>
<proteinExistence type="predicted"/>
<reference evidence="2" key="1">
    <citation type="journal article" date="2019" name="PLoS Negl. Trop. Dis.">
        <title>Revisiting the worldwide diversity of Leptospira species in the environment.</title>
        <authorList>
            <person name="Vincent A.T."/>
            <person name="Schiettekatte O."/>
            <person name="Bourhy P."/>
            <person name="Veyrier F.J."/>
            <person name="Picardeau M."/>
        </authorList>
    </citation>
    <scope>NUCLEOTIDE SEQUENCE [LARGE SCALE GENOMIC DNA]</scope>
    <source>
        <strain evidence="2">201702690</strain>
    </source>
</reference>
<name>A0ABY2M9P3_9LEPT</name>
<dbReference type="RefSeq" id="WP_135646432.1">
    <property type="nucleotide sequence ID" value="NZ_RQGC01000009.1"/>
</dbReference>